<accession>A0A336KK44</accession>
<feature type="region of interest" description="Disordered" evidence="1">
    <location>
        <begin position="402"/>
        <end position="422"/>
    </location>
</feature>
<dbReference type="EMBL" id="UFQS01000494">
    <property type="protein sequence ID" value="SSX04372.1"/>
    <property type="molecule type" value="Genomic_DNA"/>
</dbReference>
<evidence type="ECO:0000313" key="4">
    <source>
        <dbReference type="EMBL" id="SSX24736.1"/>
    </source>
</evidence>
<organism evidence="3">
    <name type="scientific">Culicoides sonorensis</name>
    <name type="common">Biting midge</name>
    <dbReference type="NCBI Taxonomy" id="179676"/>
    <lineage>
        <taxon>Eukaryota</taxon>
        <taxon>Metazoa</taxon>
        <taxon>Ecdysozoa</taxon>
        <taxon>Arthropoda</taxon>
        <taxon>Hexapoda</taxon>
        <taxon>Insecta</taxon>
        <taxon>Pterygota</taxon>
        <taxon>Neoptera</taxon>
        <taxon>Endopterygota</taxon>
        <taxon>Diptera</taxon>
        <taxon>Nematocera</taxon>
        <taxon>Chironomoidea</taxon>
        <taxon>Ceratopogonidae</taxon>
        <taxon>Ceratopogoninae</taxon>
        <taxon>Culicoides</taxon>
        <taxon>Monoculicoides</taxon>
    </lineage>
</organism>
<sequence>MKYLICSLTITLLCITVINGSPILEKLLGKKKGGDDSKTVYLAQKLVPAKVSVGEPIPQKPIRVVQIQEMRPMVRKVTITQDVPVQKTIMVRKVVTVNEPRTMVKDYVTYVKGPVTKPNVIEAQYAQAGAGASSVGGQQPVVVQVPPQGGAVGGQSFSAASAGASASGGTGGQPLVIQLPAGMGQGGAGGSGQPIVIPLPAGSGYGQMMLQFAGAGAGASSGSGAQRQPLIIPIPQKQDDGPQTPIVIPIPFSAGKQQPSYQPIYVPYQGPKGDESPIVVPLPAPSVKRQQQSRPLVVPFNSGSSQGGLSQNTIIPLVLSATQGNQGQSRPQSTQLHPVSSSTSQGYSGGSASNNDNNLIPLVISATLQQHQHKFNGQNSGSQTSQNNNNFVPLLVSATQAARPVSSSNQGNSFNKGSSFSQSNSYTQAILPALVSQTQGGSSSQSHSQTVSQSNNNVIPLVLSVVGQQNQQQQHGKGSSNFGGGYSKNQVDDAYEFSKPQKSHEISSFTVKSQQNSQSTSQQSSGQHPGGPYP</sequence>
<name>A0A336KK44_CULSO</name>
<evidence type="ECO:0000256" key="1">
    <source>
        <dbReference type="SAM" id="MobiDB-lite"/>
    </source>
</evidence>
<feature type="compositionally biased region" description="Low complexity" evidence="1">
    <location>
        <begin position="340"/>
        <end position="353"/>
    </location>
</feature>
<dbReference type="AlphaFoldDB" id="A0A336KK44"/>
<dbReference type="VEuPathDB" id="VectorBase:CSON011352"/>
<dbReference type="EMBL" id="UFQT01000494">
    <property type="protein sequence ID" value="SSX24736.1"/>
    <property type="molecule type" value="Genomic_DNA"/>
</dbReference>
<reference evidence="3" key="1">
    <citation type="submission" date="2018-04" db="EMBL/GenBank/DDBJ databases">
        <authorList>
            <person name="Go L.Y."/>
            <person name="Mitchell J.A."/>
        </authorList>
    </citation>
    <scope>NUCLEOTIDE SEQUENCE</scope>
    <source>
        <tissue evidence="3">Whole organism</tissue>
    </source>
</reference>
<proteinExistence type="predicted"/>
<feature type="region of interest" description="Disordered" evidence="1">
    <location>
        <begin position="286"/>
        <end position="307"/>
    </location>
</feature>
<feature type="chain" id="PRO_5036062054" evidence="2">
    <location>
        <begin position="21"/>
        <end position="534"/>
    </location>
</feature>
<feature type="signal peptide" evidence="2">
    <location>
        <begin position="1"/>
        <end position="20"/>
    </location>
</feature>
<gene>
    <name evidence="3" type="primary">CSON011352</name>
</gene>
<protein>
    <submittedName>
        <fullName evidence="3">CSON011352 protein</fullName>
    </submittedName>
</protein>
<evidence type="ECO:0000256" key="2">
    <source>
        <dbReference type="SAM" id="SignalP"/>
    </source>
</evidence>
<reference evidence="4" key="2">
    <citation type="submission" date="2018-07" db="EMBL/GenBank/DDBJ databases">
        <authorList>
            <person name="Quirk P.G."/>
            <person name="Krulwich T.A."/>
        </authorList>
    </citation>
    <scope>NUCLEOTIDE SEQUENCE</scope>
</reference>
<feature type="region of interest" description="Disordered" evidence="1">
    <location>
        <begin position="467"/>
        <end position="534"/>
    </location>
</feature>
<feature type="region of interest" description="Disordered" evidence="1">
    <location>
        <begin position="323"/>
        <end position="358"/>
    </location>
</feature>
<feature type="compositionally biased region" description="Polar residues" evidence="1">
    <location>
        <begin position="323"/>
        <end position="339"/>
    </location>
</feature>
<keyword evidence="2" id="KW-0732">Signal</keyword>
<feature type="region of interest" description="Disordered" evidence="1">
    <location>
        <begin position="234"/>
        <end position="254"/>
    </location>
</feature>
<feature type="compositionally biased region" description="Low complexity" evidence="1">
    <location>
        <begin position="513"/>
        <end position="527"/>
    </location>
</feature>
<evidence type="ECO:0000313" key="3">
    <source>
        <dbReference type="EMBL" id="SSX04372.1"/>
    </source>
</evidence>